<keyword evidence="2" id="KW-0238">DNA-binding</keyword>
<reference evidence="5 6" key="1">
    <citation type="submission" date="2015-09" db="EMBL/GenBank/DDBJ databases">
        <authorList>
            <consortium name="Pathogen Informatics"/>
        </authorList>
    </citation>
    <scope>NUCLEOTIDE SEQUENCE [LARGE SCALE GENOMIC DNA]</scope>
    <source>
        <strain evidence="5 6">2789STDY5834856</strain>
    </source>
</reference>
<evidence type="ECO:0000313" key="5">
    <source>
        <dbReference type="EMBL" id="CUO83343.1"/>
    </source>
</evidence>
<dbReference type="InterPro" id="IPR011051">
    <property type="entry name" value="RmlC_Cupin_sf"/>
</dbReference>
<dbReference type="Gene3D" id="2.60.120.10">
    <property type="entry name" value="Jelly Rolls"/>
    <property type="match status" value="1"/>
</dbReference>
<feature type="domain" description="HTH araC/xylS-type" evidence="4">
    <location>
        <begin position="184"/>
        <end position="282"/>
    </location>
</feature>
<name>A0A174I899_9CLOT</name>
<dbReference type="OrthoDB" id="253601at2"/>
<dbReference type="SMART" id="SM00342">
    <property type="entry name" value="HTH_ARAC"/>
    <property type="match status" value="1"/>
</dbReference>
<dbReference type="PROSITE" id="PS01124">
    <property type="entry name" value="HTH_ARAC_FAMILY_2"/>
    <property type="match status" value="1"/>
</dbReference>
<evidence type="ECO:0000256" key="3">
    <source>
        <dbReference type="ARBA" id="ARBA00023163"/>
    </source>
</evidence>
<dbReference type="CDD" id="cd02209">
    <property type="entry name" value="cupin_XRE_C"/>
    <property type="match status" value="1"/>
</dbReference>
<dbReference type="InterPro" id="IPR013096">
    <property type="entry name" value="Cupin_2"/>
</dbReference>
<dbReference type="PRINTS" id="PR00032">
    <property type="entry name" value="HTHARAC"/>
</dbReference>
<keyword evidence="3" id="KW-0804">Transcription</keyword>
<dbReference type="InterPro" id="IPR020449">
    <property type="entry name" value="Tscrpt_reg_AraC-type_HTH"/>
</dbReference>
<dbReference type="SUPFAM" id="SSF51182">
    <property type="entry name" value="RmlC-like cupins"/>
    <property type="match status" value="1"/>
</dbReference>
<proteinExistence type="predicted"/>
<dbReference type="PANTHER" id="PTHR43280:SF28">
    <property type="entry name" value="HTH-TYPE TRANSCRIPTIONAL ACTIVATOR RHAS"/>
    <property type="match status" value="1"/>
</dbReference>
<evidence type="ECO:0000259" key="4">
    <source>
        <dbReference type="PROSITE" id="PS01124"/>
    </source>
</evidence>
<dbReference type="GO" id="GO:0003700">
    <property type="term" value="F:DNA-binding transcription factor activity"/>
    <property type="evidence" value="ECO:0007669"/>
    <property type="project" value="InterPro"/>
</dbReference>
<dbReference type="EMBL" id="CYZX01000017">
    <property type="protein sequence ID" value="CUO83343.1"/>
    <property type="molecule type" value="Genomic_DNA"/>
</dbReference>
<dbReference type="InterPro" id="IPR014710">
    <property type="entry name" value="RmlC-like_jellyroll"/>
</dbReference>
<gene>
    <name evidence="5" type="primary">melR_4</name>
    <name evidence="5" type="ORF">ERS852471_02412</name>
</gene>
<dbReference type="AlphaFoldDB" id="A0A174I899"/>
<dbReference type="Gene3D" id="1.10.10.60">
    <property type="entry name" value="Homeodomain-like"/>
    <property type="match status" value="2"/>
</dbReference>
<keyword evidence="1" id="KW-0805">Transcription regulation</keyword>
<evidence type="ECO:0000256" key="1">
    <source>
        <dbReference type="ARBA" id="ARBA00023015"/>
    </source>
</evidence>
<dbReference type="RefSeq" id="WP_055266880.1">
    <property type="nucleotide sequence ID" value="NZ_CABIXQ010000017.1"/>
</dbReference>
<organism evidence="5 6">
    <name type="scientific">Clostridium disporicum</name>
    <dbReference type="NCBI Taxonomy" id="84024"/>
    <lineage>
        <taxon>Bacteria</taxon>
        <taxon>Bacillati</taxon>
        <taxon>Bacillota</taxon>
        <taxon>Clostridia</taxon>
        <taxon>Eubacteriales</taxon>
        <taxon>Clostridiaceae</taxon>
        <taxon>Clostridium</taxon>
    </lineage>
</organism>
<protein>
    <submittedName>
        <fullName evidence="5">AraC family transcriptional regulator</fullName>
    </submittedName>
</protein>
<dbReference type="InterPro" id="IPR009057">
    <property type="entry name" value="Homeodomain-like_sf"/>
</dbReference>
<sequence>MSKVSYEKVNITQDLNAIIEYIDKVNIKEKDFEIKQSYIPPHWHRSIEFSLVCKGEVDLWINNHKNTLKEGDFIFVNSGQVHKLDSPNYEECEVLLVILSYDFLKRVLPDIDNLYFDIKKESPKKKRVYEIYEFFKRFTKKPKLNDELMVNAYIYELLYILINEFQVDLSKDEKKYVISKKRQHKILDYIEENHKEDLNLTLLAEICHMSEEHFSRIFREYFGTNFKTYLTNYRLYSCYHDVVDSAKSMQDIAFDYGFSNVKSFISAFKNSYSMTPYQYRKLYQASKNDNNHNKNNNTTYLNVRTNI</sequence>
<dbReference type="GO" id="GO:0043565">
    <property type="term" value="F:sequence-specific DNA binding"/>
    <property type="evidence" value="ECO:0007669"/>
    <property type="project" value="InterPro"/>
</dbReference>
<dbReference type="Pfam" id="PF12833">
    <property type="entry name" value="HTH_18"/>
    <property type="match status" value="1"/>
</dbReference>
<accession>A0A174I899</accession>
<dbReference type="SUPFAM" id="SSF46689">
    <property type="entry name" value="Homeodomain-like"/>
    <property type="match status" value="2"/>
</dbReference>
<dbReference type="PANTHER" id="PTHR43280">
    <property type="entry name" value="ARAC-FAMILY TRANSCRIPTIONAL REGULATOR"/>
    <property type="match status" value="1"/>
</dbReference>
<dbReference type="Pfam" id="PF07883">
    <property type="entry name" value="Cupin_2"/>
    <property type="match status" value="1"/>
</dbReference>
<dbReference type="Proteomes" id="UP000095594">
    <property type="component" value="Unassembled WGS sequence"/>
</dbReference>
<dbReference type="InterPro" id="IPR018060">
    <property type="entry name" value="HTH_AraC"/>
</dbReference>
<evidence type="ECO:0000313" key="6">
    <source>
        <dbReference type="Proteomes" id="UP000095594"/>
    </source>
</evidence>
<evidence type="ECO:0000256" key="2">
    <source>
        <dbReference type="ARBA" id="ARBA00023125"/>
    </source>
</evidence>